<dbReference type="SUPFAM" id="SSF54593">
    <property type="entry name" value="Glyoxalase/Bleomycin resistance protein/Dihydroxybiphenyl dioxygenase"/>
    <property type="match status" value="1"/>
</dbReference>
<dbReference type="InterPro" id="IPR004360">
    <property type="entry name" value="Glyas_Fos-R_dOase_dom"/>
</dbReference>
<dbReference type="InterPro" id="IPR029068">
    <property type="entry name" value="Glyas_Bleomycin-R_OHBP_Dase"/>
</dbReference>
<sequence length="206" mass="22891">MSSNNINTLKPVSPTALCHVVFLTTKANFQKMIDFYITALNATISHQTPSLCFLTYDQEHHRIALIADDKAQPRNSDSDSDPVSRPPQVGMHHVAFGFPTLADLADAYEHRRDRGGLRPYWCVNHGPTTSMYYTDPDGNHVEFQVDNFDTAAEATAYMAGPAFAENPIGVEFDADEFVRRVRSGKENDAAIKARPDIGRFDTITLG</sequence>
<keyword evidence="3" id="KW-0560">Oxidoreductase</keyword>
<proteinExistence type="predicted"/>
<dbReference type="Gene3D" id="3.10.180.10">
    <property type="entry name" value="2,3-Dihydroxybiphenyl 1,2-Dioxygenase, domain 1"/>
    <property type="match status" value="1"/>
</dbReference>
<keyword evidence="3" id="KW-0223">Dioxygenase</keyword>
<evidence type="ECO:0000259" key="2">
    <source>
        <dbReference type="PROSITE" id="PS51819"/>
    </source>
</evidence>
<dbReference type="PROSITE" id="PS51819">
    <property type="entry name" value="VOC"/>
    <property type="match status" value="1"/>
</dbReference>
<accession>A0ABR1W0S0</accession>
<evidence type="ECO:0000313" key="4">
    <source>
        <dbReference type="Proteomes" id="UP001446871"/>
    </source>
</evidence>
<protein>
    <submittedName>
        <fullName evidence="3">Glyoxalase/Bleomycin resistance protein/Dihydroxybiphenyl dioxygenase</fullName>
    </submittedName>
</protein>
<dbReference type="Proteomes" id="UP001446871">
    <property type="component" value="Unassembled WGS sequence"/>
</dbReference>
<dbReference type="EMBL" id="JAQQWM010000002">
    <property type="protein sequence ID" value="KAK8077087.1"/>
    <property type="molecule type" value="Genomic_DNA"/>
</dbReference>
<evidence type="ECO:0000256" key="1">
    <source>
        <dbReference type="SAM" id="MobiDB-lite"/>
    </source>
</evidence>
<feature type="region of interest" description="Disordered" evidence="1">
    <location>
        <begin position="67"/>
        <end position="89"/>
    </location>
</feature>
<evidence type="ECO:0000313" key="3">
    <source>
        <dbReference type="EMBL" id="KAK8077087.1"/>
    </source>
</evidence>
<feature type="domain" description="VOC" evidence="2">
    <location>
        <begin position="16"/>
        <end position="146"/>
    </location>
</feature>
<comment type="caution">
    <text evidence="3">The sequence shown here is derived from an EMBL/GenBank/DDBJ whole genome shotgun (WGS) entry which is preliminary data.</text>
</comment>
<keyword evidence="4" id="KW-1185">Reference proteome</keyword>
<gene>
    <name evidence="3" type="ORF">PG996_003257</name>
</gene>
<reference evidence="3 4" key="1">
    <citation type="submission" date="2023-01" db="EMBL/GenBank/DDBJ databases">
        <title>Analysis of 21 Apiospora genomes using comparative genomics revels a genus with tremendous synthesis potential of carbohydrate active enzymes and secondary metabolites.</title>
        <authorList>
            <person name="Sorensen T."/>
        </authorList>
    </citation>
    <scope>NUCLEOTIDE SEQUENCE [LARGE SCALE GENOMIC DNA]</scope>
    <source>
        <strain evidence="3 4">CBS 83171</strain>
    </source>
</reference>
<name>A0ABR1W0S0_9PEZI</name>
<dbReference type="InterPro" id="IPR037523">
    <property type="entry name" value="VOC_core"/>
</dbReference>
<organism evidence="3 4">
    <name type="scientific">Apiospora saccharicola</name>
    <dbReference type="NCBI Taxonomy" id="335842"/>
    <lineage>
        <taxon>Eukaryota</taxon>
        <taxon>Fungi</taxon>
        <taxon>Dikarya</taxon>
        <taxon>Ascomycota</taxon>
        <taxon>Pezizomycotina</taxon>
        <taxon>Sordariomycetes</taxon>
        <taxon>Xylariomycetidae</taxon>
        <taxon>Amphisphaeriales</taxon>
        <taxon>Apiosporaceae</taxon>
        <taxon>Apiospora</taxon>
    </lineage>
</organism>
<dbReference type="GO" id="GO:0051213">
    <property type="term" value="F:dioxygenase activity"/>
    <property type="evidence" value="ECO:0007669"/>
    <property type="project" value="UniProtKB-KW"/>
</dbReference>
<dbReference type="Pfam" id="PF00903">
    <property type="entry name" value="Glyoxalase"/>
    <property type="match status" value="1"/>
</dbReference>